<dbReference type="OrthoDB" id="9763189at2"/>
<evidence type="ECO:0000313" key="22">
    <source>
        <dbReference type="EMBL" id="KPP93602.1"/>
    </source>
</evidence>
<keyword evidence="6 14" id="KW-0479">Metal-binding</keyword>
<dbReference type="NCBIfam" id="NF006761">
    <property type="entry name" value="PRK09282.1"/>
    <property type="match status" value="1"/>
</dbReference>
<dbReference type="GO" id="GO:0046872">
    <property type="term" value="F:metal ion binding"/>
    <property type="evidence" value="ECO:0007669"/>
    <property type="project" value="UniProtKB-KW"/>
</dbReference>
<dbReference type="FunFam" id="3.40.50.20:FF:000010">
    <property type="entry name" value="Propionyl-CoA carboxylase subunit alpha"/>
    <property type="match status" value="1"/>
</dbReference>
<dbReference type="PANTHER" id="PTHR43778">
    <property type="entry name" value="PYRUVATE CARBOXYLASE"/>
    <property type="match status" value="1"/>
</dbReference>
<evidence type="ECO:0000256" key="1">
    <source>
        <dbReference type="ARBA" id="ARBA00001953"/>
    </source>
</evidence>
<organism evidence="22 23">
    <name type="scientific">Roseibaca calidilacus</name>
    <dbReference type="NCBI Taxonomy" id="1666912"/>
    <lineage>
        <taxon>Bacteria</taxon>
        <taxon>Pseudomonadati</taxon>
        <taxon>Pseudomonadota</taxon>
        <taxon>Alphaproteobacteria</taxon>
        <taxon>Rhodobacterales</taxon>
        <taxon>Paracoccaceae</taxon>
        <taxon>Roseinatronobacter</taxon>
    </lineage>
</organism>
<evidence type="ECO:0000256" key="3">
    <source>
        <dbReference type="ARBA" id="ARBA00013057"/>
    </source>
</evidence>
<evidence type="ECO:0000256" key="10">
    <source>
        <dbReference type="ARBA" id="ARBA00023268"/>
    </source>
</evidence>
<evidence type="ECO:0000256" key="7">
    <source>
        <dbReference type="ARBA" id="ARBA00022741"/>
    </source>
</evidence>
<evidence type="ECO:0000256" key="13">
    <source>
        <dbReference type="PIRSR" id="PIRSR001594-2"/>
    </source>
</evidence>
<evidence type="ECO:0000256" key="6">
    <source>
        <dbReference type="ARBA" id="ARBA00022723"/>
    </source>
</evidence>
<dbReference type="InterPro" id="IPR001882">
    <property type="entry name" value="Biotin_BS"/>
</dbReference>
<gene>
    <name evidence="22" type="primary">pyc</name>
    <name evidence="21" type="ORF">Ga0058931_1100</name>
    <name evidence="22" type="ORF">HLUCCA05_11545</name>
</gene>
<dbReference type="InterPro" id="IPR011761">
    <property type="entry name" value="ATP-grasp"/>
</dbReference>
<feature type="binding site" evidence="14">
    <location>
        <position position="543"/>
    </location>
    <ligand>
        <name>Mn(2+)</name>
        <dbReference type="ChEBI" id="CHEBI:29035"/>
    </ligand>
</feature>
<keyword evidence="9 11" id="KW-0092">Biotin</keyword>
<dbReference type="PROSITE" id="PS50991">
    <property type="entry name" value="PYR_CT"/>
    <property type="match status" value="1"/>
</dbReference>
<feature type="domain" description="Lipoyl-binding" evidence="17">
    <location>
        <begin position="1072"/>
        <end position="1147"/>
    </location>
</feature>
<dbReference type="InterPro" id="IPR016185">
    <property type="entry name" value="PreATP-grasp_dom_sf"/>
</dbReference>
<keyword evidence="7 11" id="KW-0547">Nucleotide-binding</keyword>
<dbReference type="AlphaFoldDB" id="A0A0P7W183"/>
<evidence type="ECO:0000313" key="21">
    <source>
        <dbReference type="EMBL" id="CUX80391.1"/>
    </source>
</evidence>
<dbReference type="InterPro" id="IPR011053">
    <property type="entry name" value="Single_hybrid_motif"/>
</dbReference>
<feature type="domain" description="ATP-grasp" evidence="18">
    <location>
        <begin position="123"/>
        <end position="321"/>
    </location>
</feature>
<evidence type="ECO:0000313" key="23">
    <source>
        <dbReference type="Proteomes" id="UP000050413"/>
    </source>
</evidence>
<evidence type="ECO:0000259" key="19">
    <source>
        <dbReference type="PROSITE" id="PS50979"/>
    </source>
</evidence>
<dbReference type="EC" id="6.4.1.1" evidence="3 11"/>
<dbReference type="PATRIC" id="fig|1666912.4.peg.2496"/>
<evidence type="ECO:0000259" key="20">
    <source>
        <dbReference type="PROSITE" id="PS50991"/>
    </source>
</evidence>
<reference evidence="21 24" key="2">
    <citation type="submission" date="2016-01" db="EMBL/GenBank/DDBJ databases">
        <authorList>
            <person name="Varghese N."/>
        </authorList>
    </citation>
    <scope>NUCLEOTIDE SEQUENCE [LARGE SCALE GENOMIC DNA]</scope>
    <source>
        <strain evidence="21 24">HL-91</strain>
    </source>
</reference>
<dbReference type="PROSITE" id="PS00867">
    <property type="entry name" value="CPSASE_2"/>
    <property type="match status" value="1"/>
</dbReference>
<feature type="domain" description="Pyruvate carboxyltransferase" evidence="20">
    <location>
        <begin position="534"/>
        <end position="802"/>
    </location>
</feature>
<dbReference type="Pfam" id="PF02785">
    <property type="entry name" value="Biotin_carb_C"/>
    <property type="match status" value="1"/>
</dbReference>
<dbReference type="Proteomes" id="UP000182045">
    <property type="component" value="Unassembled WGS sequence"/>
</dbReference>
<evidence type="ECO:0000256" key="2">
    <source>
        <dbReference type="ARBA" id="ARBA00004742"/>
    </source>
</evidence>
<dbReference type="PANTHER" id="PTHR43778:SF2">
    <property type="entry name" value="PYRUVATE CARBOXYLASE, MITOCHONDRIAL"/>
    <property type="match status" value="1"/>
</dbReference>
<evidence type="ECO:0000256" key="12">
    <source>
        <dbReference type="PIRSR" id="PIRSR001594-1"/>
    </source>
</evidence>
<dbReference type="PROSITE" id="PS50979">
    <property type="entry name" value="BC"/>
    <property type="match status" value="1"/>
</dbReference>
<keyword evidence="10" id="KW-0511">Multifunctional enzyme</keyword>
<dbReference type="Pfam" id="PF02786">
    <property type="entry name" value="CPSase_L_D2"/>
    <property type="match status" value="1"/>
</dbReference>
<evidence type="ECO:0000256" key="14">
    <source>
        <dbReference type="PIRSR" id="PIRSR001594-3"/>
    </source>
</evidence>
<dbReference type="EMBL" id="LJSG01000008">
    <property type="protein sequence ID" value="KPP93602.1"/>
    <property type="molecule type" value="Genomic_DNA"/>
</dbReference>
<feature type="binding site" evidence="14">
    <location>
        <position position="743"/>
    </location>
    <ligand>
        <name>Mn(2+)</name>
        <dbReference type="ChEBI" id="CHEBI:29035"/>
    </ligand>
</feature>
<dbReference type="CDD" id="cd07937">
    <property type="entry name" value="DRE_TIM_PC_TC_5S"/>
    <property type="match status" value="1"/>
</dbReference>
<dbReference type="UniPathway" id="UPA00138"/>
<dbReference type="Pfam" id="PF02436">
    <property type="entry name" value="PYC_OADA"/>
    <property type="match status" value="1"/>
</dbReference>
<proteinExistence type="predicted"/>
<dbReference type="PROSITE" id="PS50968">
    <property type="entry name" value="BIOTINYL_LIPOYL"/>
    <property type="match status" value="1"/>
</dbReference>
<evidence type="ECO:0000259" key="17">
    <source>
        <dbReference type="PROSITE" id="PS50968"/>
    </source>
</evidence>
<sequence length="1148" mass="125707">MAEFKKILVANRGEIAIRIMRAANELGKRTVAVYAEEDKLGLHRFKADEAYRIGEGMGPVAAYLSIDEIIRVAKASGADAVHPGYGLLSENPELVDACVANGITFIGPKAETMRALGDKASARKVAIAAGVPVIPATEVLGDDMDAVKAMAREVGFPLMLKASHGGGGRGMRPILSEDEVEAKVREGRREAEAAFGNGEGYLEKMILRARHVEVQLLGDTHGNLYHLYERDCTVQRRNQKVVERAPAPYLTEAQRAEVCELGLKIGRAVGYQNAGTVEFLMDMDDEKFYFIEVNPRVQVEHTVTEEVTGIDIVKAQIRIAEGATLSDATGTPSQGDVTLSGHALQCRITTEDPLNNFIPDYGRLTAYRSATGMGIRLDGGTAYAGGVITRYYDSLLVKITAWAPTPQESIARMDRALREFRIRGVSTNIAFVENLLKHPTFLNDTYTTKFIDTTDELFNFRKRRDRGTKVLTYIADITVNGHPETKGRAKPPAGLKTPIAPKVSTEAPPRGTRQILDEEGPQAVADWMAAQKKLLLTDTTMRDGHQSLLATRMRSIDMIRVAPAYAHMMPSLFSMECWGGATFDVAYRFLQECPWQRLRDLRAAMPNLMTQMLLRASNGVGYTNYPDNVVQAFVKQAAASGVDVFRVFDSLNWVENMRVAMDAVIEANKVCEGTVCYTGDILNPDRAKYDLKYYVEMGKALRDAGAHVLGLKDMAGLLKPASARILIKALKEEVGLPIHFHTHDTGGIAGATILAAAEAGVDAADAAMDAFSGNTSQPTLGSIVEALRFTERDTGLDMGAIRQISDYWEQVRLQYAAFESAQQAPSSEVYLHEMPGGQFTNLKAQARSLGLEERWPEVAQTYADVNKMFGDIVKVTPSSKVVGDMALMMVSQGLKRDDVENPAKDVSFPDSVVDMMKGNLGQPPGGWPEALQRKVLKDERPITDRPGKHLAPVNLEEVRAQLIADLDGFNVDDEDLNGYLMYPKVFLDYMGRHRIYGPVRTLPTRTFFYGMEPGEEISAEIDPGKTLEIRLITVGETGDDGEVKVFFELNGQPRSVRVANREIAAKTAQRLKADMSNPAHIGAPMPGAVATVAATPGAKVKAGDLLLTIEAMKMETGLHADRDAVVKAVHVQPGAQIEAKDLLIEFEE</sequence>
<dbReference type="GO" id="GO:0005737">
    <property type="term" value="C:cytoplasm"/>
    <property type="evidence" value="ECO:0007669"/>
    <property type="project" value="TreeGrafter"/>
</dbReference>
<feature type="region of interest" description="Disordered" evidence="16">
    <location>
        <begin position="482"/>
        <end position="513"/>
    </location>
</feature>
<feature type="modified residue" description="N6-biotinyllysine" evidence="15">
    <location>
        <position position="1113"/>
    </location>
</feature>
<feature type="domain" description="Biotin carboxylation" evidence="19">
    <location>
        <begin position="3"/>
        <end position="456"/>
    </location>
</feature>
<keyword evidence="8 11" id="KW-0067">ATP-binding</keyword>
<dbReference type="InterPro" id="IPR005930">
    <property type="entry name" value="Pyruv_COase"/>
</dbReference>
<name>A0A0P7W183_9RHOB</name>
<feature type="modified residue" description="N6-carboxylysine" evidence="15">
    <location>
        <position position="712"/>
    </location>
</feature>
<dbReference type="Proteomes" id="UP000050413">
    <property type="component" value="Unassembled WGS sequence"/>
</dbReference>
<dbReference type="InterPro" id="IPR013785">
    <property type="entry name" value="Aldolase_TIM"/>
</dbReference>
<feature type="binding site" evidence="14">
    <location>
        <position position="741"/>
    </location>
    <ligand>
        <name>Mn(2+)</name>
        <dbReference type="ChEBI" id="CHEBI:29035"/>
    </ligand>
</feature>
<evidence type="ECO:0000256" key="9">
    <source>
        <dbReference type="ARBA" id="ARBA00023267"/>
    </source>
</evidence>
<evidence type="ECO:0000259" key="18">
    <source>
        <dbReference type="PROSITE" id="PS50975"/>
    </source>
</evidence>
<dbReference type="SUPFAM" id="SSF89000">
    <property type="entry name" value="post-HMGL domain-like"/>
    <property type="match status" value="1"/>
</dbReference>
<comment type="catalytic activity">
    <reaction evidence="11">
        <text>hydrogencarbonate + pyruvate + ATP = oxaloacetate + ADP + phosphate + H(+)</text>
        <dbReference type="Rhea" id="RHEA:20844"/>
        <dbReference type="ChEBI" id="CHEBI:15361"/>
        <dbReference type="ChEBI" id="CHEBI:15378"/>
        <dbReference type="ChEBI" id="CHEBI:16452"/>
        <dbReference type="ChEBI" id="CHEBI:17544"/>
        <dbReference type="ChEBI" id="CHEBI:30616"/>
        <dbReference type="ChEBI" id="CHEBI:43474"/>
        <dbReference type="ChEBI" id="CHEBI:456216"/>
        <dbReference type="EC" id="6.4.1.1"/>
    </reaction>
</comment>
<dbReference type="FunFam" id="2.40.50.100:FF:000003">
    <property type="entry name" value="Acetyl-CoA carboxylase biotin carboxyl carrier protein"/>
    <property type="match status" value="1"/>
</dbReference>
<keyword evidence="5 11" id="KW-0436">Ligase</keyword>
<dbReference type="EMBL" id="FBYC01000004">
    <property type="protein sequence ID" value="CUX80391.1"/>
    <property type="molecule type" value="Genomic_DNA"/>
</dbReference>
<evidence type="ECO:0000256" key="15">
    <source>
        <dbReference type="PIRSR" id="PIRSR001594-4"/>
    </source>
</evidence>
<evidence type="ECO:0000256" key="8">
    <source>
        <dbReference type="ARBA" id="ARBA00022840"/>
    </source>
</evidence>
<dbReference type="PROSITE" id="PS00866">
    <property type="entry name" value="CPSASE_1"/>
    <property type="match status" value="1"/>
</dbReference>
<dbReference type="SUPFAM" id="SSF56059">
    <property type="entry name" value="Glutathione synthetase ATP-binding domain-like"/>
    <property type="match status" value="1"/>
</dbReference>
<dbReference type="Gene3D" id="3.20.20.70">
    <property type="entry name" value="Aldolase class I"/>
    <property type="match status" value="1"/>
</dbReference>
<comment type="cofactor">
    <cofactor evidence="1 11">
        <name>biotin</name>
        <dbReference type="ChEBI" id="CHEBI:57586"/>
    </cofactor>
</comment>
<evidence type="ECO:0000256" key="4">
    <source>
        <dbReference type="ARBA" id="ARBA00022432"/>
    </source>
</evidence>
<dbReference type="InterPro" id="IPR000891">
    <property type="entry name" value="PYR_CT"/>
</dbReference>
<feature type="active site" evidence="12">
    <location>
        <position position="296"/>
    </location>
</feature>
<dbReference type="InterPro" id="IPR003379">
    <property type="entry name" value="Carboxylase_cons_dom"/>
</dbReference>
<dbReference type="RefSeq" id="WP_072245441.1">
    <property type="nucleotide sequence ID" value="NZ_FBYC01000004.1"/>
</dbReference>
<evidence type="ECO:0000256" key="16">
    <source>
        <dbReference type="SAM" id="MobiDB-lite"/>
    </source>
</evidence>
<feature type="binding site" evidence="13">
    <location>
        <position position="615"/>
    </location>
    <ligand>
        <name>substrate</name>
    </ligand>
</feature>
<dbReference type="PIRSF" id="PIRSF001594">
    <property type="entry name" value="Pyruv_carbox"/>
    <property type="match status" value="1"/>
</dbReference>
<feature type="binding site" evidence="13">
    <location>
        <position position="119"/>
    </location>
    <ligand>
        <name>ATP</name>
        <dbReference type="ChEBI" id="CHEBI:30616"/>
    </ligand>
</feature>
<dbReference type="SUPFAM" id="SSF51246">
    <property type="entry name" value="Rudiment single hybrid motif"/>
    <property type="match status" value="1"/>
</dbReference>
<dbReference type="InterPro" id="IPR011054">
    <property type="entry name" value="Rudment_hybrid_motif"/>
</dbReference>
<accession>A0A0P7W183</accession>
<feature type="binding site" evidence="13">
    <location>
        <position position="203"/>
    </location>
    <ligand>
        <name>ATP</name>
        <dbReference type="ChEBI" id="CHEBI:30616"/>
    </ligand>
</feature>
<dbReference type="InterPro" id="IPR005481">
    <property type="entry name" value="BC-like_N"/>
</dbReference>
<dbReference type="SUPFAM" id="SSF51569">
    <property type="entry name" value="Aldolase"/>
    <property type="match status" value="1"/>
</dbReference>
<comment type="pathway">
    <text evidence="2">Carbohydrate biosynthesis; gluconeogenesis.</text>
</comment>
<protein>
    <recommendedName>
        <fullName evidence="3 11">Pyruvate carboxylase</fullName>
        <ecNumber evidence="3 11">6.4.1.1</ecNumber>
    </recommendedName>
</protein>
<feature type="binding site" description="via carbamate group" evidence="14">
    <location>
        <position position="712"/>
    </location>
    <ligand>
        <name>Mn(2+)</name>
        <dbReference type="ChEBI" id="CHEBI:29035"/>
    </ligand>
</feature>
<dbReference type="GO" id="GO:0006094">
    <property type="term" value="P:gluconeogenesis"/>
    <property type="evidence" value="ECO:0007669"/>
    <property type="project" value="UniProtKB-UniPathway"/>
</dbReference>
<dbReference type="InterPro" id="IPR000089">
    <property type="entry name" value="Biotin_lipoyl"/>
</dbReference>
<dbReference type="Pfam" id="PF00364">
    <property type="entry name" value="Biotin_lipoyl"/>
    <property type="match status" value="1"/>
</dbReference>
<keyword evidence="4" id="KW-0312">Gluconeogenesis</keyword>
<dbReference type="FunFam" id="3.20.20.70:FF:000033">
    <property type="entry name" value="Pyruvate carboxylase"/>
    <property type="match status" value="1"/>
</dbReference>
<dbReference type="InterPro" id="IPR055268">
    <property type="entry name" value="PCB-like"/>
</dbReference>
<comment type="function">
    <text evidence="11">Catalyzes a 2-step reaction, involving the ATP-dependent carboxylation of the covalently attached biotin in the first step and the transfer of the carboxyl group to pyruvate in the second.</text>
</comment>
<dbReference type="SUPFAM" id="SSF52440">
    <property type="entry name" value="PreATP-grasp domain"/>
    <property type="match status" value="1"/>
</dbReference>
<dbReference type="GO" id="GO:0004736">
    <property type="term" value="F:pyruvate carboxylase activity"/>
    <property type="evidence" value="ECO:0007669"/>
    <property type="project" value="UniProtKB-EC"/>
</dbReference>
<dbReference type="SMART" id="SM00878">
    <property type="entry name" value="Biotin_carb_C"/>
    <property type="match status" value="1"/>
</dbReference>
<dbReference type="SUPFAM" id="SSF51230">
    <property type="entry name" value="Single hybrid motif"/>
    <property type="match status" value="1"/>
</dbReference>
<dbReference type="InterPro" id="IPR005482">
    <property type="entry name" value="Biotin_COase_C"/>
</dbReference>
<dbReference type="CDD" id="cd06850">
    <property type="entry name" value="biotinyl_domain"/>
    <property type="match status" value="1"/>
</dbReference>
<keyword evidence="24" id="KW-1185">Reference proteome</keyword>
<dbReference type="InterPro" id="IPR011764">
    <property type="entry name" value="Biotin_carboxylation_dom"/>
</dbReference>
<evidence type="ECO:0000256" key="11">
    <source>
        <dbReference type="PIRNR" id="PIRNR001594"/>
    </source>
</evidence>
<dbReference type="Gene3D" id="3.10.600.10">
    <property type="entry name" value="pyruvate carboxylase f1077a mutant domain"/>
    <property type="match status" value="1"/>
</dbReference>
<evidence type="ECO:0000256" key="5">
    <source>
        <dbReference type="ARBA" id="ARBA00022598"/>
    </source>
</evidence>
<dbReference type="Gene3D" id="3.30.470.20">
    <property type="entry name" value="ATP-grasp fold, B domain"/>
    <property type="match status" value="1"/>
</dbReference>
<dbReference type="Gene3D" id="2.40.50.100">
    <property type="match status" value="1"/>
</dbReference>
<dbReference type="NCBIfam" id="NF009554">
    <property type="entry name" value="PRK12999.1"/>
    <property type="match status" value="1"/>
</dbReference>
<keyword evidence="22" id="KW-0670">Pyruvate</keyword>
<dbReference type="STRING" id="1666912.Ga0058931_1100"/>
<dbReference type="Pfam" id="PF00682">
    <property type="entry name" value="HMGL-like"/>
    <property type="match status" value="1"/>
</dbReference>
<evidence type="ECO:0000313" key="24">
    <source>
        <dbReference type="Proteomes" id="UP000182045"/>
    </source>
</evidence>
<comment type="caution">
    <text evidence="22">The sequence shown here is derived from an EMBL/GenBank/DDBJ whole genome shotgun (WGS) entry which is preliminary data.</text>
</comment>
<dbReference type="Pfam" id="PF00289">
    <property type="entry name" value="Biotin_carb_N"/>
    <property type="match status" value="1"/>
</dbReference>
<feature type="binding site" evidence="13">
    <location>
        <position position="876"/>
    </location>
    <ligand>
        <name>substrate</name>
    </ligand>
</feature>
<reference evidence="22 23" key="1">
    <citation type="submission" date="2015-09" db="EMBL/GenBank/DDBJ databases">
        <title>Identification and resolution of microdiversity through metagenomic sequencing of parallel consortia.</title>
        <authorList>
            <person name="Nelson W.C."/>
            <person name="Romine M.F."/>
            <person name="Lindemann S.R."/>
        </authorList>
    </citation>
    <scope>NUCLEOTIDE SEQUENCE [LARGE SCALE GENOMIC DNA]</scope>
    <source>
        <strain evidence="22">HL-91</strain>
    </source>
</reference>
<dbReference type="GO" id="GO:0005524">
    <property type="term" value="F:ATP binding"/>
    <property type="evidence" value="ECO:0007669"/>
    <property type="project" value="UniProtKB-UniRule"/>
</dbReference>
<dbReference type="PROSITE" id="PS00188">
    <property type="entry name" value="BIOTIN"/>
    <property type="match status" value="1"/>
</dbReference>
<dbReference type="InterPro" id="IPR005479">
    <property type="entry name" value="CPAse_ATP-bd"/>
</dbReference>
<dbReference type="NCBIfam" id="TIGR01235">
    <property type="entry name" value="pyruv_carbox"/>
    <property type="match status" value="1"/>
</dbReference>
<dbReference type="PROSITE" id="PS50975">
    <property type="entry name" value="ATP_GRASP"/>
    <property type="match status" value="1"/>
</dbReference>